<feature type="transmembrane region" description="Helical" evidence="1">
    <location>
        <begin position="65"/>
        <end position="83"/>
    </location>
</feature>
<gene>
    <name evidence="2" type="ORF">NCTC10476_00193</name>
</gene>
<protein>
    <submittedName>
        <fullName evidence="2">Uncharacterized protein</fullName>
    </submittedName>
</protein>
<dbReference type="Proteomes" id="UP000255169">
    <property type="component" value="Unassembled WGS sequence"/>
</dbReference>
<dbReference type="RefSeq" id="WP_004717729.1">
    <property type="nucleotide sequence ID" value="NZ_CCYO01000024.1"/>
</dbReference>
<organism evidence="2 3">
    <name type="scientific">Yersinia ruckeri</name>
    <dbReference type="NCBI Taxonomy" id="29486"/>
    <lineage>
        <taxon>Bacteria</taxon>
        <taxon>Pseudomonadati</taxon>
        <taxon>Pseudomonadota</taxon>
        <taxon>Gammaproteobacteria</taxon>
        <taxon>Enterobacterales</taxon>
        <taxon>Yersiniaceae</taxon>
        <taxon>Yersinia</taxon>
    </lineage>
</organism>
<proteinExistence type="predicted"/>
<dbReference type="GeneID" id="66879640"/>
<keyword evidence="3" id="KW-1185">Reference proteome</keyword>
<reference evidence="2 3" key="1">
    <citation type="submission" date="2018-06" db="EMBL/GenBank/DDBJ databases">
        <authorList>
            <consortium name="Pathogen Informatics"/>
            <person name="Doyle S."/>
        </authorList>
    </citation>
    <scope>NUCLEOTIDE SEQUENCE [LARGE SCALE GENOMIC DNA]</scope>
    <source>
        <strain evidence="2 3">NCTC10476</strain>
    </source>
</reference>
<feature type="transmembrane region" description="Helical" evidence="1">
    <location>
        <begin position="129"/>
        <end position="148"/>
    </location>
</feature>
<dbReference type="EMBL" id="UHJG01000001">
    <property type="protein sequence ID" value="SUP98742.1"/>
    <property type="molecule type" value="Genomic_DNA"/>
</dbReference>
<keyword evidence="1" id="KW-0472">Membrane</keyword>
<feature type="transmembrane region" description="Helical" evidence="1">
    <location>
        <begin position="104"/>
        <end position="123"/>
    </location>
</feature>
<keyword evidence="1" id="KW-1133">Transmembrane helix</keyword>
<name>A0A380QKQ7_YERRU</name>
<keyword evidence="1" id="KW-0812">Transmembrane</keyword>
<evidence type="ECO:0000313" key="2">
    <source>
        <dbReference type="EMBL" id="SUP98742.1"/>
    </source>
</evidence>
<accession>A0A380QKQ7</accession>
<dbReference type="AlphaFoldDB" id="A0A380QKQ7"/>
<evidence type="ECO:0000313" key="3">
    <source>
        <dbReference type="Proteomes" id="UP000255169"/>
    </source>
</evidence>
<feature type="transmembrane region" description="Helical" evidence="1">
    <location>
        <begin position="27"/>
        <end position="45"/>
    </location>
</feature>
<sequence length="174" mass="19919">MEFSGLSKGIKFFATIYNQLREDSAKIFAHLFIIGCGFPAIAYLWGGEERALTIFGSMVGNDEIYKYSVAGIYVISLSLKWVFVFKRWDLNGFIYKTLDELSSVFLCVMLIISGFLLFASMVLNVDYPFLWAVLFITVFCLYTGLAYFSNFTVDEFERVGKERADKKARTRQAD</sequence>
<evidence type="ECO:0000256" key="1">
    <source>
        <dbReference type="SAM" id="Phobius"/>
    </source>
</evidence>